<dbReference type="RefSeq" id="WP_011831488.1">
    <property type="nucleotide sequence ID" value="NC_008826.1"/>
</dbReference>
<proteinExistence type="predicted"/>
<dbReference type="KEGG" id="mpt:Mpe_B0094"/>
<protein>
    <submittedName>
        <fullName evidence="1">Uncharacterized protein</fullName>
    </submittedName>
</protein>
<reference evidence="1 2" key="1">
    <citation type="journal article" date="2007" name="J. Bacteriol.">
        <title>Whole-genome analysis of the methyl tert-butyl ether-degrading beta-proteobacterium Methylibium petroleiphilum PM1.</title>
        <authorList>
            <person name="Kane S.R."/>
            <person name="Chakicherla A.Y."/>
            <person name="Chain P.S.G."/>
            <person name="Schmidt R."/>
            <person name="Shin M.W."/>
            <person name="Legler T.C."/>
            <person name="Scow K.M."/>
            <person name="Larimer F.W."/>
            <person name="Lucas S.M."/>
            <person name="Richardson P.M."/>
            <person name="Hristova K.R."/>
        </authorList>
    </citation>
    <scope>NUCLEOTIDE SEQUENCE [LARGE SCALE GENOMIC DNA]</scope>
    <source>
        <strain evidence="2">ATCC BAA-1232 / LMG 22953 / PM1</strain>
        <plasmid evidence="1 2">RPME01</plasmid>
    </source>
</reference>
<evidence type="ECO:0000313" key="2">
    <source>
        <dbReference type="Proteomes" id="UP000000366"/>
    </source>
</evidence>
<keyword evidence="2" id="KW-1185">Reference proteome</keyword>
<name>A2SMT4_METPP</name>
<dbReference type="HOGENOM" id="CLU_2384050_0_0_4"/>
<gene>
    <name evidence="1" type="ordered locus">Mpe_B0094</name>
</gene>
<sequence>MNGLNAFSPIEIGLDALGVSSPEGMLQQLGVEGVYGDDMVKRVTKRVEETLIDHPEIRSEIVAAGLYILLGEVDDIEQVRSVVLPRMDLAVDRALVAA</sequence>
<dbReference type="eggNOG" id="ENOG5033NQ1">
    <property type="taxonomic scope" value="Bacteria"/>
</dbReference>
<dbReference type="Proteomes" id="UP000000366">
    <property type="component" value="Plasmid RPME01"/>
</dbReference>
<evidence type="ECO:0000313" key="1">
    <source>
        <dbReference type="EMBL" id="ABM96873.1"/>
    </source>
</evidence>
<keyword evidence="1" id="KW-0614">Plasmid</keyword>
<organism evidence="1 2">
    <name type="scientific">Methylibium petroleiphilum (strain ATCC BAA-1232 / LMG 22953 / PM1)</name>
    <dbReference type="NCBI Taxonomy" id="420662"/>
    <lineage>
        <taxon>Bacteria</taxon>
        <taxon>Pseudomonadati</taxon>
        <taxon>Pseudomonadota</taxon>
        <taxon>Betaproteobacteria</taxon>
        <taxon>Burkholderiales</taxon>
        <taxon>Sphaerotilaceae</taxon>
        <taxon>Methylibium</taxon>
    </lineage>
</organism>
<dbReference type="AlphaFoldDB" id="A2SMT4"/>
<dbReference type="EMBL" id="CP000556">
    <property type="protein sequence ID" value="ABM96873.1"/>
    <property type="molecule type" value="Genomic_DNA"/>
</dbReference>
<geneLocation type="plasmid" evidence="1 2">
    <name>RPME01</name>
</geneLocation>
<accession>A2SMT4</accession>